<gene>
    <name evidence="1" type="ORF">SAMEA4412678_01460</name>
</gene>
<organism evidence="1 2">
    <name type="scientific">Eikenella corrodens</name>
    <dbReference type="NCBI Taxonomy" id="539"/>
    <lineage>
        <taxon>Bacteria</taxon>
        <taxon>Pseudomonadati</taxon>
        <taxon>Pseudomonadota</taxon>
        <taxon>Betaproteobacteria</taxon>
        <taxon>Neisseriales</taxon>
        <taxon>Neisseriaceae</taxon>
        <taxon>Eikenella</taxon>
    </lineage>
</organism>
<accession>A0A8B4G4I9</accession>
<evidence type="ECO:0000313" key="1">
    <source>
        <dbReference type="EMBL" id="SNW09507.1"/>
    </source>
</evidence>
<evidence type="ECO:0000313" key="2">
    <source>
        <dbReference type="Proteomes" id="UP000215465"/>
    </source>
</evidence>
<dbReference type="KEGG" id="ecor:SAMEA4412678_1460"/>
<dbReference type="AlphaFoldDB" id="A0A8B4G4I9"/>
<dbReference type="EMBL" id="LT906482">
    <property type="protein sequence ID" value="SNW09507.1"/>
    <property type="molecule type" value="Genomic_DNA"/>
</dbReference>
<reference evidence="1 2" key="1">
    <citation type="submission" date="2017-06" db="EMBL/GenBank/DDBJ databases">
        <authorList>
            <consortium name="Pathogen Informatics"/>
        </authorList>
    </citation>
    <scope>NUCLEOTIDE SEQUENCE [LARGE SCALE GENOMIC DNA]</scope>
    <source>
        <strain evidence="1 2">NCTC10596</strain>
    </source>
</reference>
<dbReference type="Proteomes" id="UP000215465">
    <property type="component" value="Chromosome 1"/>
</dbReference>
<protein>
    <submittedName>
        <fullName evidence="1">Uncharacterized protein</fullName>
    </submittedName>
</protein>
<name>A0A8B4G4I9_EIKCO</name>
<sequence length="34" mass="4017">MQTKEVCRSRFEYQKGYLKVGFAHVCEADFQVAF</sequence>
<proteinExistence type="predicted"/>